<reference evidence="3" key="3">
    <citation type="submission" date="2018-08" db="UniProtKB">
        <authorList>
            <consortium name="EnsemblPlants"/>
        </authorList>
    </citation>
    <scope>IDENTIFICATION</scope>
    <source>
        <strain evidence="3">cv. Bd21</strain>
    </source>
</reference>
<gene>
    <name evidence="2" type="ORF">BRADI_3g28886v3</name>
</gene>
<dbReference type="Proteomes" id="UP000008810">
    <property type="component" value="Chromosome 3"/>
</dbReference>
<sequence>MGELAKAIAGRGVYLFVPTALLRFDRYLTGDTSSANHSPLDRFLGFPPSSRAPFNSRPFL</sequence>
<proteinExistence type="predicted"/>
<organism evidence="2">
    <name type="scientific">Brachypodium distachyon</name>
    <name type="common">Purple false brome</name>
    <name type="synonym">Trachynia distachya</name>
    <dbReference type="NCBI Taxonomy" id="15368"/>
    <lineage>
        <taxon>Eukaryota</taxon>
        <taxon>Viridiplantae</taxon>
        <taxon>Streptophyta</taxon>
        <taxon>Embryophyta</taxon>
        <taxon>Tracheophyta</taxon>
        <taxon>Spermatophyta</taxon>
        <taxon>Magnoliopsida</taxon>
        <taxon>Liliopsida</taxon>
        <taxon>Poales</taxon>
        <taxon>Poaceae</taxon>
        <taxon>BOP clade</taxon>
        <taxon>Pooideae</taxon>
        <taxon>Stipodae</taxon>
        <taxon>Brachypodieae</taxon>
        <taxon>Brachypodium</taxon>
    </lineage>
</organism>
<dbReference type="EMBL" id="CM000882">
    <property type="protein sequence ID" value="PNT67553.1"/>
    <property type="molecule type" value="Genomic_DNA"/>
</dbReference>
<accession>A0A2K2CZV1</accession>
<evidence type="ECO:0000313" key="2">
    <source>
        <dbReference type="EMBL" id="PNT67553.1"/>
    </source>
</evidence>
<name>A0A2K2CZV1_BRADI</name>
<dbReference type="AlphaFoldDB" id="A0A2K2CZV1"/>
<dbReference type="InParanoid" id="A0A2K2CZV1"/>
<reference evidence="2 3" key="1">
    <citation type="journal article" date="2010" name="Nature">
        <title>Genome sequencing and analysis of the model grass Brachypodium distachyon.</title>
        <authorList>
            <consortium name="International Brachypodium Initiative"/>
        </authorList>
    </citation>
    <scope>NUCLEOTIDE SEQUENCE [LARGE SCALE GENOMIC DNA]</scope>
    <source>
        <strain evidence="2 3">Bd21</strain>
    </source>
</reference>
<protein>
    <submittedName>
        <fullName evidence="2 3">Uncharacterized protein</fullName>
    </submittedName>
</protein>
<dbReference type="Gramene" id="PNT67553">
    <property type="protein sequence ID" value="PNT67553"/>
    <property type="gene ID" value="BRADI_3g28886v3"/>
</dbReference>
<evidence type="ECO:0000256" key="1">
    <source>
        <dbReference type="SAM" id="MobiDB-lite"/>
    </source>
</evidence>
<feature type="region of interest" description="Disordered" evidence="1">
    <location>
        <begin position="32"/>
        <end position="60"/>
    </location>
</feature>
<evidence type="ECO:0000313" key="4">
    <source>
        <dbReference type="Proteomes" id="UP000008810"/>
    </source>
</evidence>
<dbReference type="EnsemblPlants" id="PNT67553">
    <property type="protein sequence ID" value="PNT67553"/>
    <property type="gene ID" value="BRADI_3g28886v3"/>
</dbReference>
<evidence type="ECO:0000313" key="3">
    <source>
        <dbReference type="EnsemblPlants" id="PNT67553"/>
    </source>
</evidence>
<reference evidence="2" key="2">
    <citation type="submission" date="2017-06" db="EMBL/GenBank/DDBJ databases">
        <title>WGS assembly of Brachypodium distachyon.</title>
        <authorList>
            <consortium name="The International Brachypodium Initiative"/>
            <person name="Lucas S."/>
            <person name="Harmon-Smith M."/>
            <person name="Lail K."/>
            <person name="Tice H."/>
            <person name="Grimwood J."/>
            <person name="Bruce D."/>
            <person name="Barry K."/>
            <person name="Shu S."/>
            <person name="Lindquist E."/>
            <person name="Wang M."/>
            <person name="Pitluck S."/>
            <person name="Vogel J.P."/>
            <person name="Garvin D.F."/>
            <person name="Mockler T.C."/>
            <person name="Schmutz J."/>
            <person name="Rokhsar D."/>
            <person name="Bevan M.W."/>
        </authorList>
    </citation>
    <scope>NUCLEOTIDE SEQUENCE</scope>
    <source>
        <strain evidence="2">Bd21</strain>
    </source>
</reference>
<keyword evidence="4" id="KW-1185">Reference proteome</keyword>